<sequence>MIKDNQPHLISVIVPVYNVEKYLRQCLDSIINQTYRNLEIILVDDGSTDSSGIICDEYAQIDARIKVIHKENGGLSSARNAGLDVCISGGDYVAFVDSDDWLEPDMYERLYETSKKYNADIVASKIYLEYKNKTGFLNERYWPQKVVTIDEFNKMRLFKDVCYQRLYYTTVCNKLYKSQIFKKLRFPHYLYEDVFVILDILRAASVIALLPEHKYHYRQREGSIMYKEFSDTSLDIIEAWKYNVLLLEDWGSQYIDLGKMKYLQAHKGIVNKIVISDNCSRHEGILNQMQSIIRENLFFIIANRYMRIHEKIECVIIACNTRVYRLCYRLLK</sequence>
<evidence type="ECO:0000259" key="3">
    <source>
        <dbReference type="Pfam" id="PF00535"/>
    </source>
</evidence>
<dbReference type="EMBL" id="WNBW01000017">
    <property type="protein sequence ID" value="MTU05043.1"/>
    <property type="molecule type" value="Genomic_DNA"/>
</dbReference>
<gene>
    <name evidence="4" type="ORF">GMD18_11685</name>
</gene>
<keyword evidence="1" id="KW-0328">Glycosyltransferase</keyword>
<dbReference type="InterPro" id="IPR029044">
    <property type="entry name" value="Nucleotide-diphossugar_trans"/>
</dbReference>
<evidence type="ECO:0000313" key="4">
    <source>
        <dbReference type="EMBL" id="MTU05043.1"/>
    </source>
</evidence>
<dbReference type="SUPFAM" id="SSF53448">
    <property type="entry name" value="Nucleotide-diphospho-sugar transferases"/>
    <property type="match status" value="1"/>
</dbReference>
<keyword evidence="2" id="KW-0808">Transferase</keyword>
<dbReference type="Gene3D" id="3.90.550.10">
    <property type="entry name" value="Spore Coat Polysaccharide Biosynthesis Protein SpsA, Chain A"/>
    <property type="match status" value="1"/>
</dbReference>
<dbReference type="PANTHER" id="PTHR22916:SF51">
    <property type="entry name" value="GLYCOSYLTRANSFERASE EPSH-RELATED"/>
    <property type="match status" value="1"/>
</dbReference>
<proteinExistence type="predicted"/>
<dbReference type="PANTHER" id="PTHR22916">
    <property type="entry name" value="GLYCOSYLTRANSFERASE"/>
    <property type="match status" value="1"/>
</dbReference>
<keyword evidence="5" id="KW-1185">Reference proteome</keyword>
<evidence type="ECO:0000313" key="5">
    <source>
        <dbReference type="Proteomes" id="UP000443070"/>
    </source>
</evidence>
<organism evidence="4 5">
    <name type="scientific">Phascolarctobacterium faecium</name>
    <dbReference type="NCBI Taxonomy" id="33025"/>
    <lineage>
        <taxon>Bacteria</taxon>
        <taxon>Bacillati</taxon>
        <taxon>Bacillota</taxon>
        <taxon>Negativicutes</taxon>
        <taxon>Acidaminococcales</taxon>
        <taxon>Acidaminococcaceae</taxon>
        <taxon>Phascolarctobacterium</taxon>
    </lineage>
</organism>
<feature type="domain" description="Glycosyltransferase 2-like" evidence="3">
    <location>
        <begin position="11"/>
        <end position="184"/>
    </location>
</feature>
<name>A0ABW9S654_9FIRM</name>
<protein>
    <submittedName>
        <fullName evidence="4">Glycosyltransferase</fullName>
    </submittedName>
</protein>
<comment type="caution">
    <text evidence="4">The sequence shown here is derived from an EMBL/GenBank/DDBJ whole genome shotgun (WGS) entry which is preliminary data.</text>
</comment>
<evidence type="ECO:0000256" key="2">
    <source>
        <dbReference type="ARBA" id="ARBA00022679"/>
    </source>
</evidence>
<dbReference type="CDD" id="cd00761">
    <property type="entry name" value="Glyco_tranf_GTA_type"/>
    <property type="match status" value="1"/>
</dbReference>
<dbReference type="Proteomes" id="UP000443070">
    <property type="component" value="Unassembled WGS sequence"/>
</dbReference>
<reference evidence="4 5" key="1">
    <citation type="journal article" date="2019" name="Nat. Med.">
        <title>A library of human gut bacterial isolates paired with longitudinal multiomics data enables mechanistic microbiome research.</title>
        <authorList>
            <person name="Poyet M."/>
            <person name="Groussin M."/>
            <person name="Gibbons S.M."/>
            <person name="Avila-Pacheco J."/>
            <person name="Jiang X."/>
            <person name="Kearney S.M."/>
            <person name="Perrotta A.R."/>
            <person name="Berdy B."/>
            <person name="Zhao S."/>
            <person name="Lieberman T.D."/>
            <person name="Swanson P.K."/>
            <person name="Smith M."/>
            <person name="Roesemann S."/>
            <person name="Alexander J.E."/>
            <person name="Rich S.A."/>
            <person name="Livny J."/>
            <person name="Vlamakis H."/>
            <person name="Clish C."/>
            <person name="Bullock K."/>
            <person name="Deik A."/>
            <person name="Scott J."/>
            <person name="Pierce K.A."/>
            <person name="Xavier R.J."/>
            <person name="Alm E.J."/>
        </authorList>
    </citation>
    <scope>NUCLEOTIDE SEQUENCE [LARGE SCALE GENOMIC DNA]</scope>
    <source>
        <strain evidence="4 5">BIOML-A3</strain>
    </source>
</reference>
<accession>A0ABW9S654</accession>
<evidence type="ECO:0000256" key="1">
    <source>
        <dbReference type="ARBA" id="ARBA00022676"/>
    </source>
</evidence>
<dbReference type="InterPro" id="IPR001173">
    <property type="entry name" value="Glyco_trans_2-like"/>
</dbReference>
<dbReference type="Pfam" id="PF00535">
    <property type="entry name" value="Glycos_transf_2"/>
    <property type="match status" value="1"/>
</dbReference>
<dbReference type="RefSeq" id="WP_155164314.1">
    <property type="nucleotide sequence ID" value="NZ_WNBG01000017.1"/>
</dbReference>